<feature type="chain" id="PRO_5025541734" evidence="1">
    <location>
        <begin position="20"/>
        <end position="147"/>
    </location>
</feature>
<evidence type="ECO:0000313" key="3">
    <source>
        <dbReference type="Proteomes" id="UP000005207"/>
    </source>
</evidence>
<proteinExistence type="predicted"/>
<dbReference type="Proteomes" id="UP000005207">
    <property type="component" value="Linkage group LG17"/>
</dbReference>
<dbReference type="Ensembl" id="ENSONIT00000061972.1">
    <property type="protein sequence ID" value="ENSONIP00000047282.1"/>
    <property type="gene ID" value="ENSONIG00000029183.1"/>
</dbReference>
<dbReference type="AlphaFoldDB" id="A0A669CKH7"/>
<evidence type="ECO:0000313" key="2">
    <source>
        <dbReference type="Ensembl" id="ENSONIP00000047282.1"/>
    </source>
</evidence>
<name>A0A669CKH7_ORENI</name>
<organism evidence="2 3">
    <name type="scientific">Oreochromis niloticus</name>
    <name type="common">Nile tilapia</name>
    <name type="synonym">Tilapia nilotica</name>
    <dbReference type="NCBI Taxonomy" id="8128"/>
    <lineage>
        <taxon>Eukaryota</taxon>
        <taxon>Metazoa</taxon>
        <taxon>Chordata</taxon>
        <taxon>Craniata</taxon>
        <taxon>Vertebrata</taxon>
        <taxon>Euteleostomi</taxon>
        <taxon>Actinopterygii</taxon>
        <taxon>Neopterygii</taxon>
        <taxon>Teleostei</taxon>
        <taxon>Neoteleostei</taxon>
        <taxon>Acanthomorphata</taxon>
        <taxon>Ovalentaria</taxon>
        <taxon>Cichlomorphae</taxon>
        <taxon>Cichliformes</taxon>
        <taxon>Cichlidae</taxon>
        <taxon>African cichlids</taxon>
        <taxon>Pseudocrenilabrinae</taxon>
        <taxon>Oreochromini</taxon>
        <taxon>Oreochromis</taxon>
    </lineage>
</organism>
<reference evidence="3" key="1">
    <citation type="submission" date="2012-01" db="EMBL/GenBank/DDBJ databases">
        <title>The Genome Sequence of Oreochromis niloticus (Nile Tilapia).</title>
        <authorList>
            <consortium name="Broad Institute Genome Assembly Team"/>
            <consortium name="Broad Institute Sequencing Platform"/>
            <person name="Di Palma F."/>
            <person name="Johnson J."/>
            <person name="Lander E.S."/>
            <person name="Lindblad-Toh K."/>
        </authorList>
    </citation>
    <scope>NUCLEOTIDE SEQUENCE [LARGE SCALE GENOMIC DNA]</scope>
</reference>
<feature type="signal peptide" evidence="1">
    <location>
        <begin position="1"/>
        <end position="19"/>
    </location>
</feature>
<reference evidence="2" key="2">
    <citation type="submission" date="2025-08" db="UniProtKB">
        <authorList>
            <consortium name="Ensembl"/>
        </authorList>
    </citation>
    <scope>IDENTIFICATION</scope>
</reference>
<reference evidence="2" key="3">
    <citation type="submission" date="2025-09" db="UniProtKB">
        <authorList>
            <consortium name="Ensembl"/>
        </authorList>
    </citation>
    <scope>IDENTIFICATION</scope>
</reference>
<sequence>MISVYSVFLTLLLFTELSSHSVTVAMPATNAEGGITEEDGLGLILGDESISEPAVIPPVFRRRRIRDEDGNPTIIISDARLKGHSVRGLNPAFTRSLPLLADRSLSYTPAEYSVKIDRRDTDLDSKHMENQYFLENKLFSFFFLNAI</sequence>
<gene>
    <name evidence="2" type="primary">pmch</name>
</gene>
<keyword evidence="3" id="KW-1185">Reference proteome</keyword>
<keyword evidence="1" id="KW-0732">Signal</keyword>
<evidence type="ECO:0000256" key="1">
    <source>
        <dbReference type="SAM" id="SignalP"/>
    </source>
</evidence>
<protein>
    <submittedName>
        <fullName evidence="2">Pro-MCH 2</fullName>
    </submittedName>
</protein>
<dbReference type="InParanoid" id="A0A669CKH7"/>
<dbReference type="GeneTree" id="ENSGT00940000168896"/>
<accession>A0A669CKH7</accession>